<dbReference type="InterPro" id="IPR052612">
    <property type="entry name" value="ANP_Clearance_Receptor"/>
</dbReference>
<proteinExistence type="predicted"/>
<evidence type="ECO:0000313" key="2">
    <source>
        <dbReference type="Proteomes" id="UP001233999"/>
    </source>
</evidence>
<gene>
    <name evidence="1" type="ORF">L9F63_012913</name>
</gene>
<organism evidence="1 2">
    <name type="scientific">Diploptera punctata</name>
    <name type="common">Pacific beetle cockroach</name>
    <dbReference type="NCBI Taxonomy" id="6984"/>
    <lineage>
        <taxon>Eukaryota</taxon>
        <taxon>Metazoa</taxon>
        <taxon>Ecdysozoa</taxon>
        <taxon>Arthropoda</taxon>
        <taxon>Hexapoda</taxon>
        <taxon>Insecta</taxon>
        <taxon>Pterygota</taxon>
        <taxon>Neoptera</taxon>
        <taxon>Polyneoptera</taxon>
        <taxon>Dictyoptera</taxon>
        <taxon>Blattodea</taxon>
        <taxon>Blaberoidea</taxon>
        <taxon>Blaberidae</taxon>
        <taxon>Diplopterinae</taxon>
        <taxon>Diploptera</taxon>
    </lineage>
</organism>
<reference evidence="1" key="1">
    <citation type="journal article" date="2023" name="IScience">
        <title>Live-bearing cockroach genome reveals convergent evolutionary mechanisms linked to viviparity in insects and beyond.</title>
        <authorList>
            <person name="Fouks B."/>
            <person name="Harrison M.C."/>
            <person name="Mikhailova A.A."/>
            <person name="Marchal E."/>
            <person name="English S."/>
            <person name="Carruthers M."/>
            <person name="Jennings E.C."/>
            <person name="Chiamaka E.L."/>
            <person name="Frigard R.A."/>
            <person name="Pippel M."/>
            <person name="Attardo G.M."/>
            <person name="Benoit J.B."/>
            <person name="Bornberg-Bauer E."/>
            <person name="Tobe S.S."/>
        </authorList>
    </citation>
    <scope>NUCLEOTIDE SEQUENCE</scope>
    <source>
        <strain evidence="1">Stay&amp;Tobe</strain>
    </source>
</reference>
<dbReference type="PANTHER" id="PTHR44755">
    <property type="entry name" value="NATRIURETIC PEPTIDE RECEPTOR 3-RELATED"/>
    <property type="match status" value="1"/>
</dbReference>
<sequence>PVGRIVKFWGTPLLTAGGLTYDYTENKTTCDSEFHMVVSIGPMSFRGISYFLVKIMREYDWKKIFLIYEKHGYRKVSGEDTCKLMMDSLAEVLKRAGDIIYDSYDVSLNTGGGFKENLKRELHYTYSSEYDHILVSP</sequence>
<evidence type="ECO:0000313" key="1">
    <source>
        <dbReference type="EMBL" id="KAJ9595894.1"/>
    </source>
</evidence>
<dbReference type="Proteomes" id="UP001233999">
    <property type="component" value="Unassembled WGS sequence"/>
</dbReference>
<dbReference type="GO" id="GO:0038023">
    <property type="term" value="F:signaling receptor activity"/>
    <property type="evidence" value="ECO:0007669"/>
    <property type="project" value="TreeGrafter"/>
</dbReference>
<dbReference type="Gene3D" id="3.40.50.2300">
    <property type="match status" value="1"/>
</dbReference>
<dbReference type="AlphaFoldDB" id="A0AAD8ABE8"/>
<dbReference type="EMBL" id="JASPKZ010002305">
    <property type="protein sequence ID" value="KAJ9595894.1"/>
    <property type="molecule type" value="Genomic_DNA"/>
</dbReference>
<dbReference type="PANTHER" id="PTHR44755:SF11">
    <property type="entry name" value="ATRIAL NATRIURETIC PEPTIDE RECEPTOR 3 ISOFORM X1"/>
    <property type="match status" value="1"/>
</dbReference>
<feature type="non-terminal residue" evidence="1">
    <location>
        <position position="137"/>
    </location>
</feature>
<protein>
    <recommendedName>
        <fullName evidence="3">Receptor ligand binding region domain-containing protein</fullName>
    </recommendedName>
</protein>
<comment type="caution">
    <text evidence="1">The sequence shown here is derived from an EMBL/GenBank/DDBJ whole genome shotgun (WGS) entry which is preliminary data.</text>
</comment>
<keyword evidence="2" id="KW-1185">Reference proteome</keyword>
<evidence type="ECO:0008006" key="3">
    <source>
        <dbReference type="Google" id="ProtNLM"/>
    </source>
</evidence>
<dbReference type="GO" id="GO:0007165">
    <property type="term" value="P:signal transduction"/>
    <property type="evidence" value="ECO:0007669"/>
    <property type="project" value="TreeGrafter"/>
</dbReference>
<dbReference type="SUPFAM" id="SSF53822">
    <property type="entry name" value="Periplasmic binding protein-like I"/>
    <property type="match status" value="1"/>
</dbReference>
<reference evidence="1" key="2">
    <citation type="submission" date="2023-05" db="EMBL/GenBank/DDBJ databases">
        <authorList>
            <person name="Fouks B."/>
        </authorList>
    </citation>
    <scope>NUCLEOTIDE SEQUENCE</scope>
    <source>
        <strain evidence="1">Stay&amp;Tobe</strain>
        <tissue evidence="1">Testes</tissue>
    </source>
</reference>
<name>A0AAD8ABE8_DIPPU</name>
<accession>A0AAD8ABE8</accession>
<dbReference type="InterPro" id="IPR028082">
    <property type="entry name" value="Peripla_BP_I"/>
</dbReference>
<dbReference type="GO" id="GO:0017046">
    <property type="term" value="F:peptide hormone binding"/>
    <property type="evidence" value="ECO:0007669"/>
    <property type="project" value="TreeGrafter"/>
</dbReference>